<dbReference type="AlphaFoldDB" id="A0A060SH30"/>
<evidence type="ECO:0000313" key="2">
    <source>
        <dbReference type="EMBL" id="CDO73705.1"/>
    </source>
</evidence>
<evidence type="ECO:0000313" key="3">
    <source>
        <dbReference type="Proteomes" id="UP000029665"/>
    </source>
</evidence>
<feature type="region of interest" description="Disordered" evidence="1">
    <location>
        <begin position="275"/>
        <end position="299"/>
    </location>
</feature>
<keyword evidence="3" id="KW-1185">Reference proteome</keyword>
<dbReference type="Proteomes" id="UP000029665">
    <property type="component" value="Unassembled WGS sequence"/>
</dbReference>
<proteinExistence type="predicted"/>
<comment type="caution">
    <text evidence="2">The sequence shown here is derived from an EMBL/GenBank/DDBJ whole genome shotgun (WGS) entry which is preliminary data.</text>
</comment>
<accession>A0A060SH30</accession>
<reference evidence="2" key="1">
    <citation type="submission" date="2014-01" db="EMBL/GenBank/DDBJ databases">
        <title>The genome of the white-rot fungus Pycnoporus cinnabarinus: a basidiomycete model with a versatile arsenal for lignocellulosic biomass breakdown.</title>
        <authorList>
            <person name="Levasseur A."/>
            <person name="Lomascolo A."/>
            <person name="Ruiz-Duenas F.J."/>
            <person name="Uzan E."/>
            <person name="Piumi F."/>
            <person name="Kues U."/>
            <person name="Ram A.F.J."/>
            <person name="Murat C."/>
            <person name="Haon M."/>
            <person name="Benoit I."/>
            <person name="Arfi Y."/>
            <person name="Chevret D."/>
            <person name="Drula E."/>
            <person name="Kwon M.J."/>
            <person name="Gouret P."/>
            <person name="Lesage-Meessen L."/>
            <person name="Lombard V."/>
            <person name="Mariette J."/>
            <person name="Noirot C."/>
            <person name="Park J."/>
            <person name="Patyshakuliyeva A."/>
            <person name="Wieneger R.A.B."/>
            <person name="Wosten H.A.B."/>
            <person name="Martin F."/>
            <person name="Coutinho P.M."/>
            <person name="de Vries R."/>
            <person name="Martinez A.T."/>
            <person name="Klopp C."/>
            <person name="Pontarotti P."/>
            <person name="Henrissat B."/>
            <person name="Record E."/>
        </authorList>
    </citation>
    <scope>NUCLEOTIDE SEQUENCE [LARGE SCALE GENOMIC DNA]</scope>
    <source>
        <strain evidence="2">BRFM137</strain>
    </source>
</reference>
<dbReference type="EMBL" id="CCBP010000123">
    <property type="protein sequence ID" value="CDO73705.1"/>
    <property type="molecule type" value="Genomic_DNA"/>
</dbReference>
<evidence type="ECO:0000256" key="1">
    <source>
        <dbReference type="SAM" id="MobiDB-lite"/>
    </source>
</evidence>
<organism evidence="2 3">
    <name type="scientific">Pycnoporus cinnabarinus</name>
    <name type="common">Cinnabar-red polypore</name>
    <name type="synonym">Trametes cinnabarina</name>
    <dbReference type="NCBI Taxonomy" id="5643"/>
    <lineage>
        <taxon>Eukaryota</taxon>
        <taxon>Fungi</taxon>
        <taxon>Dikarya</taxon>
        <taxon>Basidiomycota</taxon>
        <taxon>Agaricomycotina</taxon>
        <taxon>Agaricomycetes</taxon>
        <taxon>Polyporales</taxon>
        <taxon>Polyporaceae</taxon>
        <taxon>Trametes</taxon>
    </lineage>
</organism>
<gene>
    <name evidence="2" type="ORF">BN946_scf185015.g33</name>
</gene>
<name>A0A060SH30_PYCCI</name>
<protein>
    <submittedName>
        <fullName evidence="2">Uncharacterized protein</fullName>
    </submittedName>
</protein>
<sequence>MAILEEAGTALDTLRTVARPVAIRQANISLETLEVLLADPDATRELWVYAAQRAILEVGFANELYTGGPEITELRARAERLLANPRFGGDFAERFRTSMLESNCDRLHDIAFEKLATANISLETLEVLLADPDATRELWVYAAQRAILEVGFANELYTGGPEITELRARAERLLANPRFGGDFAERFRTSMLESNCDRLHDIAFEKLATVRKLHSEARTIRTALRHSVTAATLVALDRLFALLDEVEVKARDDLAAVDATWARLHPNGPEVIDVDALDEEEPPASLAETAETEHDAERR</sequence>
<dbReference type="HOGENOM" id="CLU_081058_0_0_1"/>